<proteinExistence type="predicted"/>
<dbReference type="Proteomes" id="UP000199138">
    <property type="component" value="Unassembled WGS sequence"/>
</dbReference>
<gene>
    <name evidence="1" type="ORF">SAMN05216480_10435</name>
</gene>
<reference evidence="1 2" key="1">
    <citation type="submission" date="2016-10" db="EMBL/GenBank/DDBJ databases">
        <authorList>
            <person name="de Groot N.N."/>
        </authorList>
    </citation>
    <scope>NUCLEOTIDE SEQUENCE [LARGE SCALE GENOMIC DNA]</scope>
    <source>
        <strain evidence="1 2">CGMCC 1.12333</strain>
    </source>
</reference>
<name>A0A1I7GAS8_9FLAO</name>
<accession>A0A1I7GAS8</accession>
<dbReference type="AlphaFoldDB" id="A0A1I7GAS8"/>
<evidence type="ECO:0000313" key="1">
    <source>
        <dbReference type="EMBL" id="SFU45471.1"/>
    </source>
</evidence>
<protein>
    <submittedName>
        <fullName evidence="1">Uncharacterized protein</fullName>
    </submittedName>
</protein>
<keyword evidence="2" id="KW-1185">Reference proteome</keyword>
<dbReference type="EMBL" id="FPBK01000004">
    <property type="protein sequence ID" value="SFU45471.1"/>
    <property type="molecule type" value="Genomic_DNA"/>
</dbReference>
<evidence type="ECO:0000313" key="2">
    <source>
        <dbReference type="Proteomes" id="UP000199138"/>
    </source>
</evidence>
<sequence length="33" mass="3686">MPTKDSKNDANFLLVTTVITYSSDIKEAYSSFV</sequence>
<organism evidence="1 2">
    <name type="scientific">Pustulibacterium marinum</name>
    <dbReference type="NCBI Taxonomy" id="1224947"/>
    <lineage>
        <taxon>Bacteria</taxon>
        <taxon>Pseudomonadati</taxon>
        <taxon>Bacteroidota</taxon>
        <taxon>Flavobacteriia</taxon>
        <taxon>Flavobacteriales</taxon>
        <taxon>Flavobacteriaceae</taxon>
        <taxon>Pustulibacterium</taxon>
    </lineage>
</organism>